<dbReference type="EMBL" id="OIVN01000226">
    <property type="protein sequence ID" value="SPC76649.1"/>
    <property type="molecule type" value="Genomic_DNA"/>
</dbReference>
<sequence length="324" mass="35728">MYSSFSQLKSYCTFSKPLNPIKKRTWDHRVTGRIGTGMGDPTPPRTVLIPDSGQLTTPRPEAPPRISAPPRSANQDLFSLCSLRFLPKHETGWASVCGWKRRRGNAGVVDWALRSQHETGLGFGLPLETPAWWWWLGLAISAWWWLGLADLGVVVAWACDLGQPPPRRDPRLFSQIWTHRGQPPPRRDPRRGSLLRSVTTEASHHHAAKHEPPRREARTTLPCRSQRSGGGGAFRSPRWFLVAEIWWFLVAEIYGGCGGGGSSQAAMASSEARSLSPIVNLVSPHRVPLLLGISLSSFGLDLEPICDFVATVDGLIFLRPVGGG</sequence>
<evidence type="ECO:0000256" key="1">
    <source>
        <dbReference type="SAM" id="MobiDB-lite"/>
    </source>
</evidence>
<feature type="region of interest" description="Disordered" evidence="1">
    <location>
        <begin position="31"/>
        <end position="68"/>
    </location>
</feature>
<accession>A0A2N9EPX3</accession>
<protein>
    <submittedName>
        <fullName evidence="2">Uncharacterized protein</fullName>
    </submittedName>
</protein>
<dbReference type="AlphaFoldDB" id="A0A2N9EPX3"/>
<evidence type="ECO:0000313" key="2">
    <source>
        <dbReference type="EMBL" id="SPC76649.1"/>
    </source>
</evidence>
<gene>
    <name evidence="2" type="ORF">FSB_LOCUS4531</name>
</gene>
<name>A0A2N9EPX3_FAGSY</name>
<proteinExistence type="predicted"/>
<organism evidence="2">
    <name type="scientific">Fagus sylvatica</name>
    <name type="common">Beechnut</name>
    <dbReference type="NCBI Taxonomy" id="28930"/>
    <lineage>
        <taxon>Eukaryota</taxon>
        <taxon>Viridiplantae</taxon>
        <taxon>Streptophyta</taxon>
        <taxon>Embryophyta</taxon>
        <taxon>Tracheophyta</taxon>
        <taxon>Spermatophyta</taxon>
        <taxon>Magnoliopsida</taxon>
        <taxon>eudicotyledons</taxon>
        <taxon>Gunneridae</taxon>
        <taxon>Pentapetalae</taxon>
        <taxon>rosids</taxon>
        <taxon>fabids</taxon>
        <taxon>Fagales</taxon>
        <taxon>Fagaceae</taxon>
        <taxon>Fagus</taxon>
    </lineage>
</organism>
<reference evidence="2" key="1">
    <citation type="submission" date="2018-02" db="EMBL/GenBank/DDBJ databases">
        <authorList>
            <person name="Cohen D.B."/>
            <person name="Kent A.D."/>
        </authorList>
    </citation>
    <scope>NUCLEOTIDE SEQUENCE</scope>
</reference>
<feature type="compositionally biased region" description="Basic and acidic residues" evidence="1">
    <location>
        <begin position="209"/>
        <end position="218"/>
    </location>
</feature>
<feature type="region of interest" description="Disordered" evidence="1">
    <location>
        <begin position="202"/>
        <end position="231"/>
    </location>
</feature>